<dbReference type="OrthoDB" id="5405126at2759"/>
<protein>
    <submittedName>
        <fullName evidence="1">Uncharacterized protein</fullName>
    </submittedName>
</protein>
<name>A0A6A6XPG2_9PLEO</name>
<evidence type="ECO:0000313" key="1">
    <source>
        <dbReference type="EMBL" id="KAF2798078.1"/>
    </source>
</evidence>
<proteinExistence type="predicted"/>
<reference evidence="1" key="1">
    <citation type="journal article" date="2020" name="Stud. Mycol.">
        <title>101 Dothideomycetes genomes: a test case for predicting lifestyles and emergence of pathogens.</title>
        <authorList>
            <person name="Haridas S."/>
            <person name="Albert R."/>
            <person name="Binder M."/>
            <person name="Bloem J."/>
            <person name="Labutti K."/>
            <person name="Salamov A."/>
            <person name="Andreopoulos B."/>
            <person name="Baker S."/>
            <person name="Barry K."/>
            <person name="Bills G."/>
            <person name="Bluhm B."/>
            <person name="Cannon C."/>
            <person name="Castanera R."/>
            <person name="Culley D."/>
            <person name="Daum C."/>
            <person name="Ezra D."/>
            <person name="Gonzalez J."/>
            <person name="Henrissat B."/>
            <person name="Kuo A."/>
            <person name="Liang C."/>
            <person name="Lipzen A."/>
            <person name="Lutzoni F."/>
            <person name="Magnuson J."/>
            <person name="Mondo S."/>
            <person name="Nolan M."/>
            <person name="Ohm R."/>
            <person name="Pangilinan J."/>
            <person name="Park H.-J."/>
            <person name="Ramirez L."/>
            <person name="Alfaro M."/>
            <person name="Sun H."/>
            <person name="Tritt A."/>
            <person name="Yoshinaga Y."/>
            <person name="Zwiers L.-H."/>
            <person name="Turgeon B."/>
            <person name="Goodwin S."/>
            <person name="Spatafora J."/>
            <person name="Crous P."/>
            <person name="Grigoriev I."/>
        </authorList>
    </citation>
    <scope>NUCLEOTIDE SEQUENCE</scope>
    <source>
        <strain evidence="1">CBS 109.77</strain>
    </source>
</reference>
<sequence length="261" mass="29043">MEGFENAGQPLKAQWKELIVRKLGDAGQHHLILKAAQRAAATGLRLDNPQMVRTVFRVLHWKALESKWDEEETRKALALAEQFVELMEGDEHLGKKNVVPGDLRASPFTIAMPLELAAVRAKRHTDGQDKDGKVAKYASRFMKATNQDDFLTVTLPAELQYITSPVELKPKVFETAQSIIVHKGRTQGIIPLWIAVKTARQVLGADMPMASEAQQLEQDLTTAVQTGERMLKEAIETNMKGRLSSDMIGRLPADIQLAKEA</sequence>
<accession>A0A6A6XPG2</accession>
<gene>
    <name evidence="1" type="ORF">K505DRAFT_322167</name>
</gene>
<dbReference type="AlphaFoldDB" id="A0A6A6XPG2"/>
<keyword evidence="2" id="KW-1185">Reference proteome</keyword>
<organism evidence="1 2">
    <name type="scientific">Melanomma pulvis-pyrius CBS 109.77</name>
    <dbReference type="NCBI Taxonomy" id="1314802"/>
    <lineage>
        <taxon>Eukaryota</taxon>
        <taxon>Fungi</taxon>
        <taxon>Dikarya</taxon>
        <taxon>Ascomycota</taxon>
        <taxon>Pezizomycotina</taxon>
        <taxon>Dothideomycetes</taxon>
        <taxon>Pleosporomycetidae</taxon>
        <taxon>Pleosporales</taxon>
        <taxon>Melanommataceae</taxon>
        <taxon>Melanomma</taxon>
    </lineage>
</organism>
<dbReference type="Proteomes" id="UP000799757">
    <property type="component" value="Unassembled WGS sequence"/>
</dbReference>
<evidence type="ECO:0000313" key="2">
    <source>
        <dbReference type="Proteomes" id="UP000799757"/>
    </source>
</evidence>
<dbReference type="EMBL" id="MU001792">
    <property type="protein sequence ID" value="KAF2798078.1"/>
    <property type="molecule type" value="Genomic_DNA"/>
</dbReference>